<keyword evidence="8 15" id="KW-0675">Receptor</keyword>
<dbReference type="Gene3D" id="2.40.170.20">
    <property type="entry name" value="TonB-dependent receptor, beta-barrel domain"/>
    <property type="match status" value="1"/>
</dbReference>
<dbReference type="Pfam" id="PF00593">
    <property type="entry name" value="TonB_dep_Rec_b-barrel"/>
    <property type="match status" value="1"/>
</dbReference>
<dbReference type="SUPFAM" id="SSF49464">
    <property type="entry name" value="Carboxypeptidase regulatory domain-like"/>
    <property type="match status" value="1"/>
</dbReference>
<sequence length="766" mass="84854">MKLFTVFLSAASILGSLVASAQSGTIMGKVTDSYGHPVELAAISLPQLKMGMSADSLGYYRITGVPNGHWKIQSTSMGYKSWLGHVDVSDSVVVIHDIVLEASKASLNEVVVSGTMKEVSKLDSPVPVEVYTSKFFRANPTPSVFDALQNINGVRPQLNCNVCSTGDIHINGLEGPYTMILIDGMPIVSGLSTVYGLSGIPQSLIERVEIVKGPASTLYGSEAVGGLINIITKNPSTAPVLSADVFSTSWAEVNADLAAKFKVGEKAHSLVGVNYFNYQNPVDNDNDGFTDITLQNRISVFNKWSFQRKENRVLSMAARYVYEDRWGGQMNWNRSYRGGDEVYGESIYTKRWEYFGTYQLPFKENITFMFSANGHDQNSVYGTTLYNANQYVGFGQLSWNKQIKRHDLLAGLAYRYTYYDDNTPATRSFEEPGRNKVSHTNLPGVFVQDEITLNENNKVLLGLRYDYNSLHGSILTPRINYKWNSPDKNNVLRLSIGNGYRVANVFTEDHAALTGSRDVVFVTELKPETSWNGNVNFVKKIFMSNGGMVGLDATGFYTYFDNKIIADYDTDANKIIYDNLSGHAVSKGISLNVDIALPNGLKFLLGGTAMDVYSKQGGTKIRQLFTEQFTGVWNVGYAFRSLGLTVDYTGNLYGPMRLPLLSDADPRRENSPWWSIQNIQLTKSAGKGLEIFGGVKNLLNWTPNKGNPFIIARAHDPFDKNVVFDNNGQAVVTAENPYGLTFDPSYVFGPNQGIRGFLGIRYNLYK</sequence>
<keyword evidence="9 10" id="KW-0998">Cell outer membrane</keyword>
<evidence type="ECO:0000256" key="9">
    <source>
        <dbReference type="ARBA" id="ARBA00023237"/>
    </source>
</evidence>
<reference evidence="15 16" key="1">
    <citation type="submission" date="2018-03" db="EMBL/GenBank/DDBJ databases">
        <title>Genomic Encyclopedia of Type Strains, Phase III (KMG-III): the genomes of soil and plant-associated and newly described type strains.</title>
        <authorList>
            <person name="Whitman W."/>
        </authorList>
    </citation>
    <scope>NUCLEOTIDE SEQUENCE [LARGE SCALE GENOMIC DNA]</scope>
    <source>
        <strain evidence="15 16">CGMCC 1.9313</strain>
    </source>
</reference>
<evidence type="ECO:0000259" key="13">
    <source>
        <dbReference type="Pfam" id="PF00593"/>
    </source>
</evidence>
<comment type="subcellular location">
    <subcellularLocation>
        <location evidence="1 10">Cell outer membrane</location>
        <topology evidence="1 10">Multi-pass membrane protein</topology>
    </subcellularLocation>
</comment>
<evidence type="ECO:0000256" key="11">
    <source>
        <dbReference type="RuleBase" id="RU003357"/>
    </source>
</evidence>
<evidence type="ECO:0000256" key="10">
    <source>
        <dbReference type="PROSITE-ProRule" id="PRU01360"/>
    </source>
</evidence>
<dbReference type="InterPro" id="IPR036942">
    <property type="entry name" value="Beta-barrel_TonB_sf"/>
</dbReference>
<evidence type="ECO:0000256" key="1">
    <source>
        <dbReference type="ARBA" id="ARBA00004571"/>
    </source>
</evidence>
<gene>
    <name evidence="15" type="ORF">B0I27_107157</name>
</gene>
<comment type="similarity">
    <text evidence="10 11">Belongs to the TonB-dependent receptor family.</text>
</comment>
<keyword evidence="16" id="KW-1185">Reference proteome</keyword>
<dbReference type="SUPFAM" id="SSF56935">
    <property type="entry name" value="Porins"/>
    <property type="match status" value="1"/>
</dbReference>
<keyword evidence="3 10" id="KW-1134">Transmembrane beta strand</keyword>
<evidence type="ECO:0000256" key="8">
    <source>
        <dbReference type="ARBA" id="ARBA00023170"/>
    </source>
</evidence>
<organism evidence="15 16">
    <name type="scientific">Arcticibacter pallidicorallinus</name>
    <dbReference type="NCBI Taxonomy" id="1259464"/>
    <lineage>
        <taxon>Bacteria</taxon>
        <taxon>Pseudomonadati</taxon>
        <taxon>Bacteroidota</taxon>
        <taxon>Sphingobacteriia</taxon>
        <taxon>Sphingobacteriales</taxon>
        <taxon>Sphingobacteriaceae</taxon>
        <taxon>Arcticibacter</taxon>
    </lineage>
</organism>
<proteinExistence type="inferred from homology"/>
<keyword evidence="5 12" id="KW-0732">Signal</keyword>
<feature type="chain" id="PRO_5015721755" evidence="12">
    <location>
        <begin position="22"/>
        <end position="766"/>
    </location>
</feature>
<dbReference type="GO" id="GO:0015344">
    <property type="term" value="F:siderophore uptake transmembrane transporter activity"/>
    <property type="evidence" value="ECO:0007669"/>
    <property type="project" value="TreeGrafter"/>
</dbReference>
<evidence type="ECO:0000256" key="6">
    <source>
        <dbReference type="ARBA" id="ARBA00023077"/>
    </source>
</evidence>
<dbReference type="RefSeq" id="WP_106293935.1">
    <property type="nucleotide sequence ID" value="NZ_PVTH01000007.1"/>
</dbReference>
<evidence type="ECO:0000256" key="2">
    <source>
        <dbReference type="ARBA" id="ARBA00022448"/>
    </source>
</evidence>
<evidence type="ECO:0000313" key="15">
    <source>
        <dbReference type="EMBL" id="PRY51569.1"/>
    </source>
</evidence>
<protein>
    <submittedName>
        <fullName evidence="15">Outer membrane receptor for ferrienterochelin and colicins</fullName>
    </submittedName>
</protein>
<keyword evidence="2 10" id="KW-0813">Transport</keyword>
<keyword evidence="6 11" id="KW-0798">TonB box</keyword>
<dbReference type="PANTHER" id="PTHR30069">
    <property type="entry name" value="TONB-DEPENDENT OUTER MEMBRANE RECEPTOR"/>
    <property type="match status" value="1"/>
</dbReference>
<keyword evidence="7 10" id="KW-0472">Membrane</keyword>
<keyword evidence="4 10" id="KW-0812">Transmembrane</keyword>
<dbReference type="Gene3D" id="2.60.40.1120">
    <property type="entry name" value="Carboxypeptidase-like, regulatory domain"/>
    <property type="match status" value="1"/>
</dbReference>
<evidence type="ECO:0000256" key="7">
    <source>
        <dbReference type="ARBA" id="ARBA00023136"/>
    </source>
</evidence>
<feature type="domain" description="TonB-dependent receptor plug" evidence="14">
    <location>
        <begin position="121"/>
        <end position="226"/>
    </location>
</feature>
<dbReference type="AlphaFoldDB" id="A0A2T0U0Y9"/>
<comment type="caution">
    <text evidence="15">The sequence shown here is derived from an EMBL/GenBank/DDBJ whole genome shotgun (WGS) entry which is preliminary data.</text>
</comment>
<dbReference type="InterPro" id="IPR012910">
    <property type="entry name" value="Plug_dom"/>
</dbReference>
<dbReference type="InterPro" id="IPR037066">
    <property type="entry name" value="Plug_dom_sf"/>
</dbReference>
<evidence type="ECO:0000256" key="4">
    <source>
        <dbReference type="ARBA" id="ARBA00022692"/>
    </source>
</evidence>
<accession>A0A2T0U0Y9</accession>
<dbReference type="GO" id="GO:0044718">
    <property type="term" value="P:siderophore transmembrane transport"/>
    <property type="evidence" value="ECO:0007669"/>
    <property type="project" value="TreeGrafter"/>
</dbReference>
<dbReference type="GO" id="GO:0009279">
    <property type="term" value="C:cell outer membrane"/>
    <property type="evidence" value="ECO:0007669"/>
    <property type="project" value="UniProtKB-SubCell"/>
</dbReference>
<evidence type="ECO:0000259" key="14">
    <source>
        <dbReference type="Pfam" id="PF07715"/>
    </source>
</evidence>
<dbReference type="PROSITE" id="PS52016">
    <property type="entry name" value="TONB_DEPENDENT_REC_3"/>
    <property type="match status" value="1"/>
</dbReference>
<dbReference type="Proteomes" id="UP000238034">
    <property type="component" value="Unassembled WGS sequence"/>
</dbReference>
<dbReference type="InterPro" id="IPR008969">
    <property type="entry name" value="CarboxyPept-like_regulatory"/>
</dbReference>
<dbReference type="InterPro" id="IPR000531">
    <property type="entry name" value="Beta-barrel_TonB"/>
</dbReference>
<feature type="domain" description="TonB-dependent receptor-like beta-barrel" evidence="13">
    <location>
        <begin position="273"/>
        <end position="698"/>
    </location>
</feature>
<evidence type="ECO:0000256" key="5">
    <source>
        <dbReference type="ARBA" id="ARBA00022729"/>
    </source>
</evidence>
<dbReference type="Gene3D" id="2.170.130.10">
    <property type="entry name" value="TonB-dependent receptor, plug domain"/>
    <property type="match status" value="1"/>
</dbReference>
<evidence type="ECO:0000256" key="3">
    <source>
        <dbReference type="ARBA" id="ARBA00022452"/>
    </source>
</evidence>
<dbReference type="Pfam" id="PF13715">
    <property type="entry name" value="CarbopepD_reg_2"/>
    <property type="match status" value="1"/>
</dbReference>
<dbReference type="InterPro" id="IPR039426">
    <property type="entry name" value="TonB-dep_rcpt-like"/>
</dbReference>
<name>A0A2T0U0Y9_9SPHI</name>
<dbReference type="Pfam" id="PF07715">
    <property type="entry name" value="Plug"/>
    <property type="match status" value="1"/>
</dbReference>
<dbReference type="PANTHER" id="PTHR30069:SF29">
    <property type="entry name" value="HEMOGLOBIN AND HEMOGLOBIN-HAPTOGLOBIN-BINDING PROTEIN 1-RELATED"/>
    <property type="match status" value="1"/>
</dbReference>
<evidence type="ECO:0000256" key="12">
    <source>
        <dbReference type="SAM" id="SignalP"/>
    </source>
</evidence>
<feature type="signal peptide" evidence="12">
    <location>
        <begin position="1"/>
        <end position="21"/>
    </location>
</feature>
<dbReference type="EMBL" id="PVTH01000007">
    <property type="protein sequence ID" value="PRY51569.1"/>
    <property type="molecule type" value="Genomic_DNA"/>
</dbReference>
<evidence type="ECO:0000313" key="16">
    <source>
        <dbReference type="Proteomes" id="UP000238034"/>
    </source>
</evidence>
<dbReference type="OrthoDB" id="9760333at2"/>